<dbReference type="EMBL" id="JAIXNE010000002">
    <property type="protein sequence ID" value="MCA6074608.1"/>
    <property type="molecule type" value="Genomic_DNA"/>
</dbReference>
<evidence type="ECO:0000256" key="1">
    <source>
        <dbReference type="SAM" id="Phobius"/>
    </source>
</evidence>
<dbReference type="AlphaFoldDB" id="A0A9X1HLZ1"/>
<dbReference type="Proteomes" id="UP001139409">
    <property type="component" value="Unassembled WGS sequence"/>
</dbReference>
<comment type="caution">
    <text evidence="2">The sequence shown here is derived from an EMBL/GenBank/DDBJ whole genome shotgun (WGS) entry which is preliminary data.</text>
</comment>
<keyword evidence="5" id="KW-1185">Reference proteome</keyword>
<evidence type="ECO:0000313" key="2">
    <source>
        <dbReference type="EMBL" id="MCA6074608.1"/>
    </source>
</evidence>
<keyword evidence="1" id="KW-1133">Transmembrane helix</keyword>
<dbReference type="EMBL" id="JAIXNE010000003">
    <property type="protein sequence ID" value="MCA6075785.1"/>
    <property type="molecule type" value="Genomic_DNA"/>
</dbReference>
<sequence>MHRAWIHVGLIIVVCELLAALVFYLLARWNAKPPEVRRSSRLTWRGLFKGWVERAFLVYALISGYPQALTFFAALKIATRIKDDDRITNDFYLIGNILSVCLAILYSQVLSKYLV</sequence>
<dbReference type="RefSeq" id="WP_225697722.1">
    <property type="nucleotide sequence ID" value="NZ_JAIXNE010000002.1"/>
</dbReference>
<feature type="transmembrane region" description="Helical" evidence="1">
    <location>
        <begin position="91"/>
        <end position="109"/>
    </location>
</feature>
<dbReference type="EMBL" id="JAIXNE010000004">
    <property type="protein sequence ID" value="MCA6076913.1"/>
    <property type="molecule type" value="Genomic_DNA"/>
</dbReference>
<evidence type="ECO:0000313" key="5">
    <source>
        <dbReference type="Proteomes" id="UP001139409"/>
    </source>
</evidence>
<accession>A0A9X1HLZ1</accession>
<feature type="transmembrane region" description="Helical" evidence="1">
    <location>
        <begin position="7"/>
        <end position="27"/>
    </location>
</feature>
<evidence type="ECO:0000313" key="4">
    <source>
        <dbReference type="EMBL" id="MCA6076913.1"/>
    </source>
</evidence>
<proteinExistence type="predicted"/>
<evidence type="ECO:0000313" key="3">
    <source>
        <dbReference type="EMBL" id="MCA6075785.1"/>
    </source>
</evidence>
<gene>
    <name evidence="2" type="ORF">LDX50_06990</name>
    <name evidence="3" type="ORF">LDX50_12960</name>
    <name evidence="4" type="ORF">LDX50_18680</name>
</gene>
<keyword evidence="1" id="KW-0472">Membrane</keyword>
<feature type="transmembrane region" description="Helical" evidence="1">
    <location>
        <begin position="56"/>
        <end position="79"/>
    </location>
</feature>
<name>A0A9X1HLZ1_9BACT</name>
<protein>
    <submittedName>
        <fullName evidence="2">Uncharacterized protein</fullName>
    </submittedName>
</protein>
<reference evidence="2" key="1">
    <citation type="submission" date="2021-09" db="EMBL/GenBank/DDBJ databases">
        <title>Fulvivirga sp. isolated from coastal sediment.</title>
        <authorList>
            <person name="Yu H."/>
        </authorList>
    </citation>
    <scope>NUCLEOTIDE SEQUENCE</scope>
    <source>
        <strain evidence="2">1062</strain>
    </source>
</reference>
<organism evidence="2 5">
    <name type="scientific">Fulvivirga sedimenti</name>
    <dbReference type="NCBI Taxonomy" id="2879465"/>
    <lineage>
        <taxon>Bacteria</taxon>
        <taxon>Pseudomonadati</taxon>
        <taxon>Bacteroidota</taxon>
        <taxon>Cytophagia</taxon>
        <taxon>Cytophagales</taxon>
        <taxon>Fulvivirgaceae</taxon>
        <taxon>Fulvivirga</taxon>
    </lineage>
</organism>
<keyword evidence="1" id="KW-0812">Transmembrane</keyword>